<evidence type="ECO:0000313" key="2">
    <source>
        <dbReference type="Proteomes" id="UP000886885"/>
    </source>
</evidence>
<accession>A0A8X8C8B8</accession>
<dbReference type="AlphaFoldDB" id="A0A8X8C8B8"/>
<name>A0A8X8C8B8_POPTO</name>
<proteinExistence type="predicted"/>
<dbReference type="EMBL" id="JAAWWB010000024">
    <property type="protein sequence ID" value="KAG6752601.1"/>
    <property type="molecule type" value="Genomic_DNA"/>
</dbReference>
<evidence type="ECO:0000313" key="1">
    <source>
        <dbReference type="EMBL" id="KAG6752601.1"/>
    </source>
</evidence>
<dbReference type="Proteomes" id="UP000886885">
    <property type="component" value="Chromosome 12D"/>
</dbReference>
<comment type="caution">
    <text evidence="1">The sequence shown here is derived from an EMBL/GenBank/DDBJ whole genome shotgun (WGS) entry which is preliminary data.</text>
</comment>
<sequence>MKTKDDKLREIRVEGPKCTLNLPYTCYDCKGKALSSEVASSSQLAVPFLAFHFKQFYAYDCPLFFSLYLYYKDEERVKSGALPCTSLQYIENAGGCGRKKKRSKKKEEAYKIVMNMNMEEMKEIERVGGEGMEEVRDEPEDIKRIASWTKQITVRGIVARIVTSPFTRQENTKVQTCARVLFIF</sequence>
<keyword evidence="2" id="KW-1185">Reference proteome</keyword>
<reference evidence="1" key="1">
    <citation type="journal article" date="2020" name="bioRxiv">
        <title>Hybrid origin of Populus tomentosa Carr. identified through genome sequencing and phylogenomic analysis.</title>
        <authorList>
            <person name="An X."/>
            <person name="Gao K."/>
            <person name="Chen Z."/>
            <person name="Li J."/>
            <person name="Yang X."/>
            <person name="Yang X."/>
            <person name="Zhou J."/>
            <person name="Guo T."/>
            <person name="Zhao T."/>
            <person name="Huang S."/>
            <person name="Miao D."/>
            <person name="Khan W.U."/>
            <person name="Rao P."/>
            <person name="Ye M."/>
            <person name="Lei B."/>
            <person name="Liao W."/>
            <person name="Wang J."/>
            <person name="Ji L."/>
            <person name="Li Y."/>
            <person name="Guo B."/>
            <person name="Mustafa N.S."/>
            <person name="Li S."/>
            <person name="Yun Q."/>
            <person name="Keller S.R."/>
            <person name="Mao J."/>
            <person name="Zhang R."/>
            <person name="Strauss S.H."/>
        </authorList>
    </citation>
    <scope>NUCLEOTIDE SEQUENCE</scope>
    <source>
        <strain evidence="1">GM15</strain>
        <tissue evidence="1">Leaf</tissue>
    </source>
</reference>
<gene>
    <name evidence="1" type="ORF">POTOM_042620</name>
</gene>
<protein>
    <submittedName>
        <fullName evidence="1">Uncharacterized protein</fullName>
    </submittedName>
</protein>
<dbReference type="OrthoDB" id="627262at2759"/>
<organism evidence="1 2">
    <name type="scientific">Populus tomentosa</name>
    <name type="common">Chinese white poplar</name>
    <dbReference type="NCBI Taxonomy" id="118781"/>
    <lineage>
        <taxon>Eukaryota</taxon>
        <taxon>Viridiplantae</taxon>
        <taxon>Streptophyta</taxon>
        <taxon>Embryophyta</taxon>
        <taxon>Tracheophyta</taxon>
        <taxon>Spermatophyta</taxon>
        <taxon>Magnoliopsida</taxon>
        <taxon>eudicotyledons</taxon>
        <taxon>Gunneridae</taxon>
        <taxon>Pentapetalae</taxon>
        <taxon>rosids</taxon>
        <taxon>fabids</taxon>
        <taxon>Malpighiales</taxon>
        <taxon>Salicaceae</taxon>
        <taxon>Saliceae</taxon>
        <taxon>Populus</taxon>
    </lineage>
</organism>